<reference evidence="10" key="1">
    <citation type="submission" date="2025-08" db="UniProtKB">
        <authorList>
            <consortium name="RefSeq"/>
        </authorList>
    </citation>
    <scope>IDENTIFICATION</scope>
    <source>
        <tissue evidence="10">Total insect</tissue>
    </source>
</reference>
<evidence type="ECO:0000256" key="3">
    <source>
        <dbReference type="ARBA" id="ARBA00022692"/>
    </source>
</evidence>
<evidence type="ECO:0000256" key="1">
    <source>
        <dbReference type="ARBA" id="ARBA00004141"/>
    </source>
</evidence>
<dbReference type="PANTHER" id="PTHR20855">
    <property type="entry name" value="ADIPOR/PROGESTIN RECEPTOR-RELATED"/>
    <property type="match status" value="1"/>
</dbReference>
<evidence type="ECO:0000313" key="9">
    <source>
        <dbReference type="Proteomes" id="UP000515158"/>
    </source>
</evidence>
<dbReference type="GO" id="GO:0038023">
    <property type="term" value="F:signaling receptor activity"/>
    <property type="evidence" value="ECO:0007669"/>
    <property type="project" value="TreeGrafter"/>
</dbReference>
<evidence type="ECO:0000256" key="7">
    <source>
        <dbReference type="SAM" id="MobiDB-lite"/>
    </source>
</evidence>
<feature type="transmembrane region" description="Helical" evidence="8">
    <location>
        <begin position="267"/>
        <end position="286"/>
    </location>
</feature>
<evidence type="ECO:0000256" key="8">
    <source>
        <dbReference type="SAM" id="Phobius"/>
    </source>
</evidence>
<evidence type="ECO:0000313" key="10">
    <source>
        <dbReference type="RefSeq" id="XP_034250192.1"/>
    </source>
</evidence>
<dbReference type="GO" id="GO:0046872">
    <property type="term" value="F:metal ion binding"/>
    <property type="evidence" value="ECO:0007669"/>
    <property type="project" value="UniProtKB-KW"/>
</dbReference>
<feature type="region of interest" description="Disordered" evidence="7">
    <location>
        <begin position="19"/>
        <end position="51"/>
    </location>
</feature>
<feature type="transmembrane region" description="Helical" evidence="8">
    <location>
        <begin position="298"/>
        <end position="317"/>
    </location>
</feature>
<dbReference type="AlphaFoldDB" id="A0A6P8ZXR3"/>
<feature type="transmembrane region" description="Helical" evidence="8">
    <location>
        <begin position="141"/>
        <end position="160"/>
    </location>
</feature>
<organism evidence="10">
    <name type="scientific">Thrips palmi</name>
    <name type="common">Melon thrips</name>
    <dbReference type="NCBI Taxonomy" id="161013"/>
    <lineage>
        <taxon>Eukaryota</taxon>
        <taxon>Metazoa</taxon>
        <taxon>Ecdysozoa</taxon>
        <taxon>Arthropoda</taxon>
        <taxon>Hexapoda</taxon>
        <taxon>Insecta</taxon>
        <taxon>Pterygota</taxon>
        <taxon>Neoptera</taxon>
        <taxon>Paraneoptera</taxon>
        <taxon>Thysanoptera</taxon>
        <taxon>Terebrantia</taxon>
        <taxon>Thripoidea</taxon>
        <taxon>Thripidae</taxon>
        <taxon>Thrips</taxon>
    </lineage>
</organism>
<proteinExistence type="inferred from homology"/>
<evidence type="ECO:0000256" key="2">
    <source>
        <dbReference type="ARBA" id="ARBA00007018"/>
    </source>
</evidence>
<dbReference type="InterPro" id="IPR004254">
    <property type="entry name" value="AdipoR/HlyIII-related"/>
</dbReference>
<feature type="binding site" evidence="6">
    <location>
        <position position="336"/>
    </location>
    <ligand>
        <name>Zn(2+)</name>
        <dbReference type="ChEBI" id="CHEBI:29105"/>
    </ligand>
</feature>
<evidence type="ECO:0000256" key="5">
    <source>
        <dbReference type="ARBA" id="ARBA00023136"/>
    </source>
</evidence>
<sequence length="370" mass="41205">MTVVHVEVDVHEMKLTLGTTGAKPADKPLPADGADGADGVKRAPPANQEDDSIERLMDCNGNSKDADGGSSLASSAMSSPAKAARCGPFCDGKGRPLLLTYNEAPPYLQFNPFILSGYRGYLSTKMCIESVFWWTNETINIWSHIFGWMLFLGLTLYDLLLLNFHASTVDKAIVGGLLICFQACMILSSLYHTFSCRSEKVYDCFLTYDLFGISLSLLAIYMSGIYYAFWCHKAWQTFYLTTVGLIFGLAMSLHVPRVGASANMKLFTFVGWAAYGVVPTFHWTVVMGGLDNPMVQLLLPRVMGMYAISGVAFLIYVTKFPERLLNGSVDYLGHSHQWWHLLVVLALYYWHNTGIQYVEYRMNHGCGYNG</sequence>
<feature type="transmembrane region" description="Helical" evidence="8">
    <location>
        <begin position="337"/>
        <end position="355"/>
    </location>
</feature>
<accession>A0A6P8ZXR3</accession>
<dbReference type="RefSeq" id="XP_034250192.1">
    <property type="nucleotide sequence ID" value="XM_034394301.1"/>
</dbReference>
<keyword evidence="10" id="KW-0675">Receptor</keyword>
<feature type="transmembrane region" description="Helical" evidence="8">
    <location>
        <begin position="172"/>
        <end position="191"/>
    </location>
</feature>
<dbReference type="KEGG" id="tpal:117650720"/>
<keyword evidence="6" id="KW-0479">Metal-binding</keyword>
<feature type="transmembrane region" description="Helical" evidence="8">
    <location>
        <begin position="237"/>
        <end position="255"/>
    </location>
</feature>
<dbReference type="Pfam" id="PF03006">
    <property type="entry name" value="HlyIII"/>
    <property type="match status" value="1"/>
</dbReference>
<feature type="binding site" evidence="6">
    <location>
        <position position="192"/>
    </location>
    <ligand>
        <name>Zn(2+)</name>
        <dbReference type="ChEBI" id="CHEBI:29105"/>
    </ligand>
</feature>
<dbReference type="PANTHER" id="PTHR20855:SF15">
    <property type="entry name" value="PROGESTIN AND ADIPOQ RECEPTOR FAMILY MEMBER 3"/>
    <property type="match status" value="1"/>
</dbReference>
<comment type="similarity">
    <text evidence="2">Belongs to the ADIPOR family.</text>
</comment>
<name>A0A6P8ZXR3_THRPL</name>
<keyword evidence="6" id="KW-0862">Zinc</keyword>
<evidence type="ECO:0000256" key="6">
    <source>
        <dbReference type="PIRSR" id="PIRSR604254-1"/>
    </source>
</evidence>
<dbReference type="InParanoid" id="A0A6P8ZXR3"/>
<keyword evidence="5 8" id="KW-0472">Membrane</keyword>
<dbReference type="FunCoup" id="A0A6P8ZXR3">
    <property type="interactions" value="405"/>
</dbReference>
<keyword evidence="3 8" id="KW-0812">Transmembrane</keyword>
<dbReference type="Proteomes" id="UP000515158">
    <property type="component" value="Unplaced"/>
</dbReference>
<feature type="transmembrane region" description="Helical" evidence="8">
    <location>
        <begin position="211"/>
        <end position="230"/>
    </location>
</feature>
<comment type="subcellular location">
    <subcellularLocation>
        <location evidence="1">Membrane</location>
        <topology evidence="1">Multi-pass membrane protein</topology>
    </subcellularLocation>
</comment>
<dbReference type="GeneID" id="117650720"/>
<keyword evidence="9" id="KW-1185">Reference proteome</keyword>
<feature type="binding site" evidence="6">
    <location>
        <position position="340"/>
    </location>
    <ligand>
        <name>Zn(2+)</name>
        <dbReference type="ChEBI" id="CHEBI:29105"/>
    </ligand>
</feature>
<dbReference type="GO" id="GO:0016020">
    <property type="term" value="C:membrane"/>
    <property type="evidence" value="ECO:0007669"/>
    <property type="project" value="UniProtKB-SubCell"/>
</dbReference>
<protein>
    <submittedName>
        <fullName evidence="10">Progestin and adipoQ receptor family member 3 isoform X1</fullName>
    </submittedName>
</protein>
<gene>
    <name evidence="10" type="primary">LOC117650720</name>
</gene>
<dbReference type="OrthoDB" id="529367at2759"/>
<evidence type="ECO:0000256" key="4">
    <source>
        <dbReference type="ARBA" id="ARBA00022989"/>
    </source>
</evidence>
<keyword evidence="4 8" id="KW-1133">Transmembrane helix</keyword>